<dbReference type="GO" id="GO:0050518">
    <property type="term" value="F:2-C-methyl-D-erythritol 4-phosphate cytidylyltransferase activity"/>
    <property type="evidence" value="ECO:0007669"/>
    <property type="project" value="TreeGrafter"/>
</dbReference>
<reference evidence="5 6" key="1">
    <citation type="submission" date="2018-06" db="EMBL/GenBank/DDBJ databases">
        <authorList>
            <consortium name="Pathogen Informatics"/>
            <person name="Doyle S."/>
        </authorList>
    </citation>
    <scope>NUCLEOTIDE SEQUENCE [LARGE SCALE GENOMIC DNA]</scope>
    <source>
        <strain evidence="5 6">NCTC10801</strain>
    </source>
</reference>
<dbReference type="PANTHER" id="PTHR32125:SF8">
    <property type="entry name" value="RIBITOL-5-PHOSPHATE CYTIDYLYLTRANSFERASE"/>
    <property type="match status" value="1"/>
</dbReference>
<dbReference type="PROSITE" id="PS01295">
    <property type="entry name" value="ISPD"/>
    <property type="match status" value="1"/>
</dbReference>
<evidence type="ECO:0000313" key="5">
    <source>
        <dbReference type="EMBL" id="SUT90687.1"/>
    </source>
</evidence>
<dbReference type="NCBIfam" id="NF001183">
    <property type="entry name" value="PRK00155.1-3"/>
    <property type="match status" value="1"/>
</dbReference>
<dbReference type="EC" id="2.7.7.40" evidence="4"/>
<comment type="catalytic activity">
    <reaction evidence="4">
        <text>D-ribitol 5-phosphate + CTP + H(+) = CDP-L-ribitol + diphosphate</text>
        <dbReference type="Rhea" id="RHEA:12456"/>
        <dbReference type="ChEBI" id="CHEBI:15378"/>
        <dbReference type="ChEBI" id="CHEBI:33019"/>
        <dbReference type="ChEBI" id="CHEBI:37563"/>
        <dbReference type="ChEBI" id="CHEBI:57608"/>
        <dbReference type="ChEBI" id="CHEBI:57695"/>
        <dbReference type="EC" id="2.7.7.40"/>
    </reaction>
</comment>
<evidence type="ECO:0000256" key="2">
    <source>
        <dbReference type="ARBA" id="ARBA00022695"/>
    </source>
</evidence>
<name>A0A380TRT6_9PAST</name>
<protein>
    <recommendedName>
        <fullName evidence="4">Ribitol-5-phosphate cytidylyltransferase</fullName>
        <ecNumber evidence="4">2.7.7.40</ecNumber>
    </recommendedName>
</protein>
<dbReference type="HAMAP" id="MF_02068">
    <property type="entry name" value="TarI"/>
    <property type="match status" value="1"/>
</dbReference>
<dbReference type="FunFam" id="3.90.550.10:FF:000003">
    <property type="entry name" value="2-C-methyl-D-erythritol 4-phosphate cytidylyltransferase"/>
    <property type="match status" value="1"/>
</dbReference>
<dbReference type="Proteomes" id="UP000254649">
    <property type="component" value="Unassembled WGS sequence"/>
</dbReference>
<dbReference type="SUPFAM" id="SSF53448">
    <property type="entry name" value="Nucleotide-diphospho-sugar transferases"/>
    <property type="match status" value="1"/>
</dbReference>
<keyword evidence="3" id="KW-0961">Cell wall biogenesis/degradation</keyword>
<feature type="binding site" evidence="4">
    <location>
        <begin position="7"/>
        <end position="10"/>
    </location>
    <ligand>
        <name>CTP</name>
        <dbReference type="ChEBI" id="CHEBI:37563"/>
    </ligand>
</feature>
<dbReference type="GO" id="GO:0047349">
    <property type="term" value="F:D-ribitol-5-phosphate cytidylyltransferase activity"/>
    <property type="evidence" value="ECO:0007669"/>
    <property type="project" value="UniProtKB-UniRule"/>
</dbReference>
<feature type="site" description="Transition state stabilizer" evidence="4">
    <location>
        <position position="14"/>
    </location>
</feature>
<keyword evidence="1 4" id="KW-0808">Transferase</keyword>
<dbReference type="OrthoDB" id="9806837at2"/>
<feature type="site" description="Positions ribitol 5-phosphate for the nucleophilic attack" evidence="4">
    <location>
        <position position="161"/>
    </location>
</feature>
<accession>A0A380TRT6</accession>
<dbReference type="Gene3D" id="3.90.550.10">
    <property type="entry name" value="Spore Coat Polysaccharide Biosynthesis Protein SpsA, Chain A"/>
    <property type="match status" value="1"/>
</dbReference>
<dbReference type="EMBL" id="UFRQ01000003">
    <property type="protein sequence ID" value="SUT90687.1"/>
    <property type="molecule type" value="Genomic_DNA"/>
</dbReference>
<dbReference type="InterPro" id="IPR050088">
    <property type="entry name" value="IspD/TarI_cytidylyltransf_bact"/>
</dbReference>
<dbReference type="InterPro" id="IPR034709">
    <property type="entry name" value="TarI"/>
</dbReference>
<comment type="function">
    <text evidence="4">Catalyzes the transfer of the cytidylyl group of CTP to D-ribitol 5-phosphate.</text>
</comment>
<dbReference type="CDD" id="cd02516">
    <property type="entry name" value="CDP-ME_synthetase"/>
    <property type="match status" value="1"/>
</dbReference>
<keyword evidence="2 4" id="KW-0548">Nucleotidyltransferase</keyword>
<dbReference type="InterPro" id="IPR029044">
    <property type="entry name" value="Nucleotide-diphossugar_trans"/>
</dbReference>
<feature type="site" description="Positions ribitol 5-phosphate for the nucleophilic attack" evidence="4">
    <location>
        <position position="218"/>
    </location>
</feature>
<dbReference type="GO" id="GO:0008299">
    <property type="term" value="P:isoprenoid biosynthetic process"/>
    <property type="evidence" value="ECO:0007669"/>
    <property type="project" value="InterPro"/>
</dbReference>
<sequence>MIYAGILAGGKGTRMGITDMPKQFLELGAKPILIHTVEKFLLIPEFEKVVIGVHPDWVGYTEDLVEKYLHEHKSRIIIAEGGIDRNSTIENVINSIQAFHLINNEDIIVTHDSVRPFVTLRAIKENIELAKKYDAVDTVVEATDTIVESKNNSLITDIPDRKYLYQGQTPQTFKCQEFLSLYNALSVEQKNILTDACKIFVISGKQVALAKGEYSNIKITTVTDLKIARSMLEEA</sequence>
<evidence type="ECO:0000256" key="1">
    <source>
        <dbReference type="ARBA" id="ARBA00022679"/>
    </source>
</evidence>
<proteinExistence type="inferred from homology"/>
<dbReference type="AlphaFoldDB" id="A0A380TRT6"/>
<dbReference type="InterPro" id="IPR018294">
    <property type="entry name" value="ISPD_synthase_CS"/>
</dbReference>
<feature type="binding site" evidence="4">
    <location>
        <begin position="82"/>
        <end position="88"/>
    </location>
    <ligand>
        <name>CTP</name>
        <dbReference type="ChEBI" id="CHEBI:37563"/>
    </ligand>
</feature>
<gene>
    <name evidence="5" type="primary">ispD_2</name>
    <name evidence="5" type="ORF">NCTC10801_01273</name>
</gene>
<feature type="site" description="Transition state stabilizer" evidence="4">
    <location>
        <position position="22"/>
    </location>
</feature>
<dbReference type="PANTHER" id="PTHR32125">
    <property type="entry name" value="2-C-METHYL-D-ERYTHRITOL 4-PHOSPHATE CYTIDYLYLTRANSFERASE, CHLOROPLASTIC"/>
    <property type="match status" value="1"/>
</dbReference>
<evidence type="ECO:0000313" key="6">
    <source>
        <dbReference type="Proteomes" id="UP000254649"/>
    </source>
</evidence>
<dbReference type="Pfam" id="PF01128">
    <property type="entry name" value="IspD"/>
    <property type="match status" value="1"/>
</dbReference>
<evidence type="ECO:0000256" key="4">
    <source>
        <dbReference type="HAMAP-Rule" id="MF_02068"/>
    </source>
</evidence>
<keyword evidence="6" id="KW-1185">Reference proteome</keyword>
<comment type="similarity">
    <text evidence="4">Belongs to the IspD/TarI cytidylyltransferase family. TarI subfamily.</text>
</comment>
<dbReference type="GO" id="GO:0071555">
    <property type="term" value="P:cell wall organization"/>
    <property type="evidence" value="ECO:0007669"/>
    <property type="project" value="UniProtKB-KW"/>
</dbReference>
<evidence type="ECO:0000256" key="3">
    <source>
        <dbReference type="ARBA" id="ARBA00023316"/>
    </source>
</evidence>
<feature type="binding site" evidence="4">
    <location>
        <position position="113"/>
    </location>
    <ligand>
        <name>CTP</name>
        <dbReference type="ChEBI" id="CHEBI:37563"/>
    </ligand>
</feature>
<dbReference type="InterPro" id="IPR034683">
    <property type="entry name" value="IspD/TarI"/>
</dbReference>
<organism evidence="5 6">
    <name type="scientific">[Actinobacillus] rossii</name>
    <dbReference type="NCBI Taxonomy" id="123820"/>
    <lineage>
        <taxon>Bacteria</taxon>
        <taxon>Pseudomonadati</taxon>
        <taxon>Pseudomonadota</taxon>
        <taxon>Gammaproteobacteria</taxon>
        <taxon>Pasteurellales</taxon>
        <taxon>Pasteurellaceae</taxon>
    </lineage>
</organism>